<keyword evidence="3" id="KW-1185">Reference proteome</keyword>
<gene>
    <name evidence="2" type="ORF">BTO18_06265</name>
</gene>
<feature type="transmembrane region" description="Helical" evidence="1">
    <location>
        <begin position="39"/>
        <end position="56"/>
    </location>
</feature>
<dbReference type="Pfam" id="PF18919">
    <property type="entry name" value="DUF5670"/>
    <property type="match status" value="1"/>
</dbReference>
<keyword evidence="1" id="KW-1133">Transmembrane helix</keyword>
<keyword evidence="1" id="KW-0472">Membrane</keyword>
<evidence type="ECO:0000313" key="3">
    <source>
        <dbReference type="Proteomes" id="UP000238882"/>
    </source>
</evidence>
<evidence type="ECO:0000313" key="2">
    <source>
        <dbReference type="EMBL" id="PQJ78812.1"/>
    </source>
</evidence>
<reference evidence="2 3" key="1">
    <citation type="submission" date="2016-12" db="EMBL/GenBank/DDBJ databases">
        <title>Trade-off between light-utilization and light-protection in marine flavobacteria.</title>
        <authorList>
            <person name="Kumagai Y."/>
            <person name="Yoshizawa S."/>
            <person name="Kogure K."/>
            <person name="Iwasaki W."/>
        </authorList>
    </citation>
    <scope>NUCLEOTIDE SEQUENCE [LARGE SCALE GENOMIC DNA]</scope>
    <source>
        <strain evidence="2 3">NBRC 108759</strain>
    </source>
</reference>
<protein>
    <recommendedName>
        <fullName evidence="4">Lmo0937 family membrane protein</fullName>
    </recommendedName>
</protein>
<sequence>MNLKNKIMRSILWLIAVICIIVWLLGFFGLAQGMPTGNLIHILLVVAIISVLYNLITGRRPMR</sequence>
<feature type="transmembrane region" description="Helical" evidence="1">
    <location>
        <begin position="12"/>
        <end position="33"/>
    </location>
</feature>
<dbReference type="NCBIfam" id="NF033488">
    <property type="entry name" value="lmo0937_fam_TM"/>
    <property type="match status" value="1"/>
</dbReference>
<proteinExistence type="predicted"/>
<dbReference type="EMBL" id="MSCN01000001">
    <property type="protein sequence ID" value="PQJ78812.1"/>
    <property type="molecule type" value="Genomic_DNA"/>
</dbReference>
<keyword evidence="1" id="KW-0812">Transmembrane</keyword>
<name>A0A2S7WNC3_9FLAO</name>
<dbReference type="AlphaFoldDB" id="A0A2S7WNC3"/>
<comment type="caution">
    <text evidence="2">The sequence shown here is derived from an EMBL/GenBank/DDBJ whole genome shotgun (WGS) entry which is preliminary data.</text>
</comment>
<accession>A0A2S7WNC3</accession>
<dbReference type="InterPro" id="IPR043727">
    <property type="entry name" value="Lmo0937-like"/>
</dbReference>
<evidence type="ECO:0008006" key="4">
    <source>
        <dbReference type="Google" id="ProtNLM"/>
    </source>
</evidence>
<organism evidence="2 3">
    <name type="scientific">Polaribacter porphyrae</name>
    <dbReference type="NCBI Taxonomy" id="1137780"/>
    <lineage>
        <taxon>Bacteria</taxon>
        <taxon>Pseudomonadati</taxon>
        <taxon>Bacteroidota</taxon>
        <taxon>Flavobacteriia</taxon>
        <taxon>Flavobacteriales</taxon>
        <taxon>Flavobacteriaceae</taxon>
    </lineage>
</organism>
<evidence type="ECO:0000256" key="1">
    <source>
        <dbReference type="SAM" id="Phobius"/>
    </source>
</evidence>
<dbReference type="Proteomes" id="UP000238882">
    <property type="component" value="Unassembled WGS sequence"/>
</dbReference>